<evidence type="ECO:0000313" key="1">
    <source>
        <dbReference type="EMBL" id="BAT79201.1"/>
    </source>
</evidence>
<dbReference type="EMBL" id="AP015035">
    <property type="protein sequence ID" value="BAT79201.1"/>
    <property type="molecule type" value="Genomic_DNA"/>
</dbReference>
<reference evidence="1 2" key="1">
    <citation type="journal article" date="2015" name="Sci. Rep.">
        <title>The power of single molecule real-time sequencing technology in the de novo assembly of a eukaryotic genome.</title>
        <authorList>
            <person name="Sakai H."/>
            <person name="Naito K."/>
            <person name="Ogiso-Tanaka E."/>
            <person name="Takahashi Y."/>
            <person name="Iseki K."/>
            <person name="Muto C."/>
            <person name="Satou K."/>
            <person name="Teruya K."/>
            <person name="Shiroma A."/>
            <person name="Shimoji M."/>
            <person name="Hirano T."/>
            <person name="Itoh T."/>
            <person name="Kaga A."/>
            <person name="Tomooka N."/>
        </authorList>
    </citation>
    <scope>NUCLEOTIDE SEQUENCE [LARGE SCALE GENOMIC DNA]</scope>
    <source>
        <strain evidence="2">cv. Shumari</strain>
    </source>
</reference>
<accession>A0A0S3RFB9</accession>
<sequence>ARICDSFGTGKRRLLPLSKFSPPFVFSIKRNLYIVRQCVTVEGEKLHSKEVWWVTDTPRRVYVAIQFQP</sequence>
<organism evidence="1 2">
    <name type="scientific">Vigna angularis var. angularis</name>
    <dbReference type="NCBI Taxonomy" id="157739"/>
    <lineage>
        <taxon>Eukaryota</taxon>
        <taxon>Viridiplantae</taxon>
        <taxon>Streptophyta</taxon>
        <taxon>Embryophyta</taxon>
        <taxon>Tracheophyta</taxon>
        <taxon>Spermatophyta</taxon>
        <taxon>Magnoliopsida</taxon>
        <taxon>eudicotyledons</taxon>
        <taxon>Gunneridae</taxon>
        <taxon>Pentapetalae</taxon>
        <taxon>rosids</taxon>
        <taxon>fabids</taxon>
        <taxon>Fabales</taxon>
        <taxon>Fabaceae</taxon>
        <taxon>Papilionoideae</taxon>
        <taxon>50 kb inversion clade</taxon>
        <taxon>NPAAA clade</taxon>
        <taxon>indigoferoid/millettioid clade</taxon>
        <taxon>Phaseoleae</taxon>
        <taxon>Vigna</taxon>
    </lineage>
</organism>
<name>A0A0S3RFB9_PHAAN</name>
<gene>
    <name evidence="1" type="primary">Vigan.02G203800</name>
    <name evidence="1" type="ORF">VIGAN_02203800</name>
</gene>
<keyword evidence="2" id="KW-1185">Reference proteome</keyword>
<dbReference type="AlphaFoldDB" id="A0A0S3RFB9"/>
<evidence type="ECO:0000313" key="2">
    <source>
        <dbReference type="Proteomes" id="UP000291084"/>
    </source>
</evidence>
<feature type="non-terminal residue" evidence="1">
    <location>
        <position position="1"/>
    </location>
</feature>
<protein>
    <submittedName>
        <fullName evidence="1">Uncharacterized protein</fullName>
    </submittedName>
</protein>
<dbReference type="Proteomes" id="UP000291084">
    <property type="component" value="Chromosome 2"/>
</dbReference>
<proteinExistence type="predicted"/>